<dbReference type="Pfam" id="PF01000">
    <property type="entry name" value="RNA_pol_A_bac"/>
    <property type="match status" value="1"/>
</dbReference>
<dbReference type="GO" id="GO:0000428">
    <property type="term" value="C:DNA-directed RNA polymerase complex"/>
    <property type="evidence" value="ECO:0007669"/>
    <property type="project" value="UniProtKB-KW"/>
</dbReference>
<keyword evidence="5 7" id="KW-0808">Transferase</keyword>
<dbReference type="GO" id="GO:0046872">
    <property type="term" value="F:metal ion binding"/>
    <property type="evidence" value="ECO:0007669"/>
    <property type="project" value="UniProtKB-KW"/>
</dbReference>
<dbReference type="Proteomes" id="UP000885863">
    <property type="component" value="Unassembled WGS sequence"/>
</dbReference>
<comment type="catalytic activity">
    <reaction evidence="5">
        <text>RNA(n) + a ribonucleoside 5'-triphosphate = RNA(n+1) + diphosphate</text>
        <dbReference type="Rhea" id="RHEA:21248"/>
        <dbReference type="Rhea" id="RHEA-COMP:14527"/>
        <dbReference type="Rhea" id="RHEA-COMP:17342"/>
        <dbReference type="ChEBI" id="CHEBI:33019"/>
        <dbReference type="ChEBI" id="CHEBI:61557"/>
        <dbReference type="ChEBI" id="CHEBI:140395"/>
        <dbReference type="EC" id="2.7.7.6"/>
    </reaction>
</comment>
<evidence type="ECO:0000256" key="1">
    <source>
        <dbReference type="ARBA" id="ARBA00022478"/>
    </source>
</evidence>
<feature type="domain" description="4Fe-4S ferredoxin-type" evidence="6">
    <location>
        <begin position="192"/>
        <end position="221"/>
    </location>
</feature>
<dbReference type="NCBIfam" id="NF001988">
    <property type="entry name" value="PRK00783.1"/>
    <property type="match status" value="1"/>
</dbReference>
<name>A0A7C0X3K4_9EURY</name>
<dbReference type="GO" id="GO:0046983">
    <property type="term" value="F:protein dimerization activity"/>
    <property type="evidence" value="ECO:0007669"/>
    <property type="project" value="InterPro"/>
</dbReference>
<dbReference type="AlphaFoldDB" id="A0A7C0X3K4"/>
<dbReference type="InterPro" id="IPR036603">
    <property type="entry name" value="RBP11-like"/>
</dbReference>
<evidence type="ECO:0000259" key="6">
    <source>
        <dbReference type="PROSITE" id="PS51379"/>
    </source>
</evidence>
<gene>
    <name evidence="5" type="primary">rpo3</name>
    <name evidence="5" type="synonym">rpoD</name>
    <name evidence="7" type="ORF">ENG09_06200</name>
</gene>
<dbReference type="PANTHER" id="PTHR11800">
    <property type="entry name" value="DNA-DIRECTED RNA POLYMERASE"/>
    <property type="match status" value="1"/>
</dbReference>
<dbReference type="GO" id="GO:0006351">
    <property type="term" value="P:DNA-templated transcription"/>
    <property type="evidence" value="ECO:0007669"/>
    <property type="project" value="UniProtKB-UniRule"/>
</dbReference>
<dbReference type="InterPro" id="IPR017900">
    <property type="entry name" value="4Fe4S_Fe_S_CS"/>
</dbReference>
<feature type="binding site" evidence="5">
    <location>
        <position position="204"/>
    </location>
    <ligand>
        <name>[3Fe-4S] cluster</name>
        <dbReference type="ChEBI" id="CHEBI:21137"/>
    </ligand>
</feature>
<dbReference type="Pfam" id="PF01193">
    <property type="entry name" value="RNA_pol_L"/>
    <property type="match status" value="1"/>
</dbReference>
<evidence type="ECO:0000256" key="4">
    <source>
        <dbReference type="ARBA" id="ARBA00025804"/>
    </source>
</evidence>
<dbReference type="InterPro" id="IPR050518">
    <property type="entry name" value="Rpo3/RPB3_RNA_Pol_subunit"/>
</dbReference>
<comment type="similarity">
    <text evidence="4 5">Belongs to the archaeal Rpo3/eukaryotic RPB3 RNA polymerase subunit family.</text>
</comment>
<keyword evidence="5 7" id="KW-0548">Nucleotidyltransferase</keyword>
<sequence>MGIEVKVIDLGERKAKFILSGVTPAFANALRRCMINEIPRLAIDEVHFYENTSILFDEQIALRLALIPLKADPTGYVMEDECTCEDGCALCQTTATISAEGPKMVYSSDLIMGDENISVADDRIPIVDLKEGQKLLLNAIIRLGTGEMHAKWQSAVVCGYKNVPHVSITDCNDCARCVSICPRDVFRLVDGRVMIGDDINCSYCKLCLDVCELQGIVIEEEPDAFLFTLETDGGMSASMTIAYAIHLLKERAIRLKSALENLAH</sequence>
<organism evidence="7">
    <name type="scientific">Candidatus Syntropharchaeum butanivorans</name>
    <dbReference type="NCBI Taxonomy" id="1839936"/>
    <lineage>
        <taxon>Archaea</taxon>
        <taxon>Methanobacteriati</taxon>
        <taxon>Methanobacteriota</taxon>
        <taxon>Stenosarchaea group</taxon>
        <taxon>Methanomicrobia</taxon>
        <taxon>Methanosarcinales</taxon>
        <taxon>ANME-2 cluster</taxon>
        <taxon>Candidatus Syntropharchaeum</taxon>
    </lineage>
</organism>
<dbReference type="InterPro" id="IPR022842">
    <property type="entry name" value="RNAP_Rpo3/Rpb3/RPAC1"/>
</dbReference>
<feature type="domain" description="4Fe-4S ferredoxin-type" evidence="6">
    <location>
        <begin position="162"/>
        <end position="191"/>
    </location>
</feature>
<proteinExistence type="inferred from homology"/>
<dbReference type="InterPro" id="IPR036643">
    <property type="entry name" value="RNApol_insert_sf"/>
</dbReference>
<dbReference type="GO" id="GO:0003677">
    <property type="term" value="F:DNA binding"/>
    <property type="evidence" value="ECO:0007669"/>
    <property type="project" value="UniProtKB-UniRule"/>
</dbReference>
<feature type="binding site" evidence="5">
    <location>
        <position position="207"/>
    </location>
    <ligand>
        <name>[3Fe-4S] cluster</name>
        <dbReference type="ChEBI" id="CHEBI:21137"/>
    </ligand>
</feature>
<dbReference type="PROSITE" id="PS00198">
    <property type="entry name" value="4FE4S_FER_1"/>
    <property type="match status" value="2"/>
</dbReference>
<keyword evidence="3 5" id="KW-0804">Transcription</keyword>
<dbReference type="InterPro" id="IPR017896">
    <property type="entry name" value="4Fe4S_Fe-S-bd"/>
</dbReference>
<dbReference type="CDD" id="cd07030">
    <property type="entry name" value="RNAP_D"/>
    <property type="match status" value="1"/>
</dbReference>
<dbReference type="InterPro" id="IPR011263">
    <property type="entry name" value="DNA-dir_RNA_pol_RpoA/D/Rpb3"/>
</dbReference>
<evidence type="ECO:0000256" key="2">
    <source>
        <dbReference type="ARBA" id="ARBA00022490"/>
    </source>
</evidence>
<dbReference type="EC" id="2.7.7.6" evidence="5"/>
<protein>
    <recommendedName>
        <fullName evidence="5">DNA-directed RNA polymerase subunit Rpo3</fullName>
        <ecNumber evidence="5">2.7.7.6</ecNumber>
    </recommendedName>
    <alternativeName>
        <fullName evidence="5">DNA-directed RNA polymerase subunit D</fullName>
    </alternativeName>
</protein>
<accession>A0A7C0X3K4</accession>
<dbReference type="SUPFAM" id="SSF55257">
    <property type="entry name" value="RBP11-like subunits of RNA polymerase"/>
    <property type="match status" value="1"/>
</dbReference>
<dbReference type="SUPFAM" id="SSF56553">
    <property type="entry name" value="Insert subdomain of RNA polymerase alpha subunit"/>
    <property type="match status" value="1"/>
</dbReference>
<dbReference type="SMART" id="SM00662">
    <property type="entry name" value="RPOLD"/>
    <property type="match status" value="1"/>
</dbReference>
<dbReference type="Gene3D" id="2.170.120.12">
    <property type="entry name" value="DNA-directed RNA polymerase, insert domain"/>
    <property type="match status" value="1"/>
</dbReference>
<dbReference type="EMBL" id="DQZR01000257">
    <property type="protein sequence ID" value="HDM36816.1"/>
    <property type="molecule type" value="Genomic_DNA"/>
</dbReference>
<keyword evidence="5" id="KW-0408">Iron</keyword>
<keyword evidence="5" id="KW-0003">3Fe-4S</keyword>
<dbReference type="GO" id="GO:0016491">
    <property type="term" value="F:oxidoreductase activity"/>
    <property type="evidence" value="ECO:0007669"/>
    <property type="project" value="UniProtKB-ARBA"/>
</dbReference>
<dbReference type="PROSITE" id="PS00446">
    <property type="entry name" value="RNA_POL_D_30KD"/>
    <property type="match status" value="1"/>
</dbReference>
<dbReference type="PROSITE" id="PS51379">
    <property type="entry name" value="4FE4S_FER_2"/>
    <property type="match status" value="2"/>
</dbReference>
<keyword evidence="5" id="KW-0411">Iron-sulfur</keyword>
<dbReference type="InterPro" id="IPR001514">
    <property type="entry name" value="DNA-dir_RNA_pol_30-40kDasu_CS"/>
</dbReference>
<feature type="binding site" evidence="5">
    <location>
        <position position="201"/>
    </location>
    <ligand>
        <name>[3Fe-4S] cluster</name>
        <dbReference type="ChEBI" id="CHEBI:21137"/>
    </ligand>
</feature>
<comment type="caution">
    <text evidence="7">The sequence shown here is derived from an EMBL/GenBank/DDBJ whole genome shotgun (WGS) entry which is preliminary data.</text>
</comment>
<keyword evidence="5" id="KW-0479">Metal-binding</keyword>
<dbReference type="InterPro" id="IPR011262">
    <property type="entry name" value="DNA-dir_RNA_pol_insert"/>
</dbReference>
<reference evidence="7" key="1">
    <citation type="journal article" date="2020" name="mSystems">
        <title>Genome- and Community-Level Interaction Insights into Carbon Utilization and Element Cycling Functions of Hydrothermarchaeota in Hydrothermal Sediment.</title>
        <authorList>
            <person name="Zhou Z."/>
            <person name="Liu Y."/>
            <person name="Xu W."/>
            <person name="Pan J."/>
            <person name="Luo Z.H."/>
            <person name="Li M."/>
        </authorList>
    </citation>
    <scope>NUCLEOTIDE SEQUENCE [LARGE SCALE GENOMIC DNA]</scope>
    <source>
        <strain evidence="7">HyVt-185</strain>
    </source>
</reference>
<dbReference type="GO" id="GO:0003899">
    <property type="term" value="F:DNA-directed RNA polymerase activity"/>
    <property type="evidence" value="ECO:0007669"/>
    <property type="project" value="UniProtKB-UniRule"/>
</dbReference>
<dbReference type="HAMAP" id="MF_00320">
    <property type="entry name" value="RNApol_arch_Rpo3"/>
    <property type="match status" value="1"/>
</dbReference>
<keyword evidence="2 5" id="KW-0963">Cytoplasm</keyword>
<evidence type="ECO:0000256" key="3">
    <source>
        <dbReference type="ARBA" id="ARBA00023163"/>
    </source>
</evidence>
<keyword evidence="1 5" id="KW-0240">DNA-directed RNA polymerase</keyword>
<dbReference type="Gene3D" id="3.30.1360.10">
    <property type="entry name" value="RNA polymerase, RBP11-like subunit"/>
    <property type="match status" value="1"/>
</dbReference>
<comment type="subcellular location">
    <subcellularLocation>
        <location evidence="5">Cytoplasm</location>
    </subcellularLocation>
</comment>
<dbReference type="PANTHER" id="PTHR11800:SF2">
    <property type="entry name" value="DNA-DIRECTED RNA POLYMERASE II SUBUNIT RPB3"/>
    <property type="match status" value="1"/>
</dbReference>
<comment type="function">
    <text evidence="5">DNA-dependent RNA polymerase (RNAP) catalyzes the transcription of DNA into RNA using the four ribonucleoside triphosphates as substrates.</text>
</comment>
<evidence type="ECO:0000256" key="5">
    <source>
        <dbReference type="HAMAP-Rule" id="MF_00320"/>
    </source>
</evidence>
<comment type="subunit">
    <text evidence="5">Part of the RNA polymerase complex.</text>
</comment>
<comment type="cofactor">
    <cofactor evidence="5">
        <name>[3Fe-4S] cluster</name>
        <dbReference type="ChEBI" id="CHEBI:21137"/>
    </cofactor>
    <text evidence="5">Binds 1 [3Fe-4S] cluster.</text>
</comment>
<evidence type="ECO:0000313" key="7">
    <source>
        <dbReference type="EMBL" id="HDM36816.1"/>
    </source>
</evidence>
<dbReference type="Gene3D" id="3.30.70.3110">
    <property type="match status" value="1"/>
</dbReference>
<dbReference type="GO" id="GO:0005737">
    <property type="term" value="C:cytoplasm"/>
    <property type="evidence" value="ECO:0007669"/>
    <property type="project" value="UniProtKB-SubCell"/>
</dbReference>
<dbReference type="GO" id="GO:0051538">
    <property type="term" value="F:3 iron, 4 sulfur cluster binding"/>
    <property type="evidence" value="ECO:0007669"/>
    <property type="project" value="UniProtKB-KW"/>
</dbReference>